<gene>
    <name evidence="4" type="ORF">QHG74_06930</name>
</gene>
<protein>
    <submittedName>
        <fullName evidence="4">DUF4973 domain-containing protein</fullName>
    </submittedName>
</protein>
<dbReference type="Proteomes" id="UP001292913">
    <property type="component" value="Unassembled WGS sequence"/>
</dbReference>
<dbReference type="RefSeq" id="WP_234131722.1">
    <property type="nucleotide sequence ID" value="NZ_JARZAK010000003.1"/>
</dbReference>
<dbReference type="EMBL" id="JARZAK010000003">
    <property type="protein sequence ID" value="MDY7257446.1"/>
    <property type="molecule type" value="Genomic_DNA"/>
</dbReference>
<evidence type="ECO:0000259" key="2">
    <source>
        <dbReference type="Pfam" id="PF14274"/>
    </source>
</evidence>
<feature type="domain" description="BT-3044-like C-terminal" evidence="2">
    <location>
        <begin position="161"/>
        <end position="311"/>
    </location>
</feature>
<feature type="signal peptide" evidence="1">
    <location>
        <begin position="1"/>
        <end position="22"/>
    </location>
</feature>
<dbReference type="Pfam" id="PF16343">
    <property type="entry name" value="DUF4973"/>
    <property type="match status" value="1"/>
</dbReference>
<name>A0ABU5HMN6_9BACE</name>
<dbReference type="Pfam" id="PF14274">
    <property type="entry name" value="BT_3044-like_C"/>
    <property type="match status" value="1"/>
</dbReference>
<feature type="domain" description="DUF4973" evidence="3">
    <location>
        <begin position="25"/>
        <end position="148"/>
    </location>
</feature>
<evidence type="ECO:0000259" key="3">
    <source>
        <dbReference type="Pfam" id="PF16343"/>
    </source>
</evidence>
<sequence length="330" mass="38270">MKKIYVYYIMLLATVLAFTACNKEWEDELFEQSVSFAKNGVYSTYVKYKSDGNVSYQLPVIISGSTNNDRNLHVRIGLDPDTLETLNFERFRFRDDLYYLQLAEEYYTIPEMAVNIPAGANTALLNIDFSLHGINLSREHILPLTILEGDGYVPNYRKHYRKALLNVIPFNDYSGSYSSTTAMIYNRDVADDKQTAFSVSTRNTWVEDENSVFFYAGAIDEELKEREIYKVVATFGEFDEVTHTGPLILTNPDPDNRMKFVPISGSYKIETNMDTKLPYLEHKYVTLYVEYHYSDVANEAYPMNYKVTGSMIMERKRNINIPDEDQSYIW</sequence>
<feature type="chain" id="PRO_5046002352" evidence="1">
    <location>
        <begin position="23"/>
        <end position="330"/>
    </location>
</feature>
<keyword evidence="1" id="KW-0732">Signal</keyword>
<accession>A0ABU5HMN6</accession>
<evidence type="ECO:0000313" key="4">
    <source>
        <dbReference type="EMBL" id="MDY7257446.1"/>
    </source>
</evidence>
<comment type="caution">
    <text evidence="4">The sequence shown here is derived from an EMBL/GenBank/DDBJ whole genome shotgun (WGS) entry which is preliminary data.</text>
</comment>
<proteinExistence type="predicted"/>
<evidence type="ECO:0000256" key="1">
    <source>
        <dbReference type="SAM" id="SignalP"/>
    </source>
</evidence>
<dbReference type="InterPro" id="IPR025371">
    <property type="entry name" value="BT_3044-like_C"/>
</dbReference>
<keyword evidence="5" id="KW-1185">Reference proteome</keyword>
<dbReference type="Gene3D" id="2.60.40.1740">
    <property type="entry name" value="hypothetical protein (bacova_03559)"/>
    <property type="match status" value="1"/>
</dbReference>
<evidence type="ECO:0000313" key="5">
    <source>
        <dbReference type="Proteomes" id="UP001292913"/>
    </source>
</evidence>
<reference evidence="4 5" key="1">
    <citation type="submission" date="2023-04" db="EMBL/GenBank/DDBJ databases">
        <title>Bacteroides pacosi sp. nov., isolated from the fecal material of an alpaca.</title>
        <authorList>
            <person name="Miller S."/>
            <person name="Hendry M."/>
            <person name="King J."/>
            <person name="Sankaranarayanan K."/>
            <person name="Lawson P.A."/>
        </authorList>
    </citation>
    <scope>NUCLEOTIDE SEQUENCE [LARGE SCALE GENOMIC DNA]</scope>
    <source>
        <strain evidence="4 5">A2-P53</strain>
    </source>
</reference>
<dbReference type="PROSITE" id="PS51257">
    <property type="entry name" value="PROKAR_LIPOPROTEIN"/>
    <property type="match status" value="1"/>
</dbReference>
<organism evidence="4 5">
    <name type="scientific">Bacteroides vicugnae</name>
    <dbReference type="NCBI Taxonomy" id="3037989"/>
    <lineage>
        <taxon>Bacteria</taxon>
        <taxon>Pseudomonadati</taxon>
        <taxon>Bacteroidota</taxon>
        <taxon>Bacteroidia</taxon>
        <taxon>Bacteroidales</taxon>
        <taxon>Bacteroidaceae</taxon>
        <taxon>Bacteroides</taxon>
    </lineage>
</organism>
<dbReference type="Gene3D" id="2.40.128.440">
    <property type="entry name" value="Uncharacterised protein PF14274, DUF4361"/>
    <property type="match status" value="1"/>
</dbReference>
<dbReference type="InterPro" id="IPR032509">
    <property type="entry name" value="DUF4973"/>
</dbReference>